<proteinExistence type="predicted"/>
<dbReference type="EMBL" id="JAWDJX010000144">
    <property type="protein sequence ID" value="KAK3045841.1"/>
    <property type="molecule type" value="Genomic_DNA"/>
</dbReference>
<dbReference type="AlphaFoldDB" id="A0AAJ0D4V8"/>
<accession>A0AAJ0D4V8</accession>
<comment type="caution">
    <text evidence="2">The sequence shown here is derived from an EMBL/GenBank/DDBJ whole genome shotgun (WGS) entry which is preliminary data.</text>
</comment>
<dbReference type="Proteomes" id="UP001271007">
    <property type="component" value="Unassembled WGS sequence"/>
</dbReference>
<evidence type="ECO:0000256" key="1">
    <source>
        <dbReference type="SAM" id="Phobius"/>
    </source>
</evidence>
<keyword evidence="1" id="KW-0472">Membrane</keyword>
<protein>
    <submittedName>
        <fullName evidence="2">Uncharacterized protein</fullName>
    </submittedName>
</protein>
<keyword evidence="1" id="KW-1133">Transmembrane helix</keyword>
<keyword evidence="1" id="KW-0812">Transmembrane</keyword>
<keyword evidence="3" id="KW-1185">Reference proteome</keyword>
<feature type="transmembrane region" description="Helical" evidence="1">
    <location>
        <begin position="52"/>
        <end position="71"/>
    </location>
</feature>
<feature type="transmembrane region" description="Helical" evidence="1">
    <location>
        <begin position="20"/>
        <end position="40"/>
    </location>
</feature>
<evidence type="ECO:0000313" key="3">
    <source>
        <dbReference type="Proteomes" id="UP001271007"/>
    </source>
</evidence>
<evidence type="ECO:0000313" key="2">
    <source>
        <dbReference type="EMBL" id="KAK3045841.1"/>
    </source>
</evidence>
<name>A0AAJ0D4V8_9PEZI</name>
<organism evidence="2 3">
    <name type="scientific">Extremus antarcticus</name>
    <dbReference type="NCBI Taxonomy" id="702011"/>
    <lineage>
        <taxon>Eukaryota</taxon>
        <taxon>Fungi</taxon>
        <taxon>Dikarya</taxon>
        <taxon>Ascomycota</taxon>
        <taxon>Pezizomycotina</taxon>
        <taxon>Dothideomycetes</taxon>
        <taxon>Dothideomycetidae</taxon>
        <taxon>Mycosphaerellales</taxon>
        <taxon>Extremaceae</taxon>
        <taxon>Extremus</taxon>
    </lineage>
</organism>
<reference evidence="2" key="1">
    <citation type="submission" date="2023-04" db="EMBL/GenBank/DDBJ databases">
        <title>Black Yeasts Isolated from many extreme environments.</title>
        <authorList>
            <person name="Coleine C."/>
            <person name="Stajich J.E."/>
            <person name="Selbmann L."/>
        </authorList>
    </citation>
    <scope>NUCLEOTIDE SEQUENCE</scope>
    <source>
        <strain evidence="2">CCFEE 5312</strain>
    </source>
</reference>
<sequence length="193" mass="21230">MFAAHIIWRTQASLRSRVMWYIPFSVRLCVPICAGLRLVTINQRKLIDNSTLAMWLFAVLSQIQVFLSMVGGTSPALKKTMLDLVTNFGAVSDSQAGTKTGGSYAMKDLRYHGGQKSGLLSNAGKKFVPFVGGSSSNNAIIGRRDSDGDIDNDSQKGIIRRDEIEISFENTRKGELYEQQVDLELCTYGNALA</sequence>
<gene>
    <name evidence="2" type="ORF">LTR09_012625</name>
</gene>